<evidence type="ECO:0000256" key="1">
    <source>
        <dbReference type="SAM" id="Phobius"/>
    </source>
</evidence>
<protein>
    <submittedName>
        <fullName evidence="2">Uncharacterized protein</fullName>
    </submittedName>
</protein>
<evidence type="ECO:0000313" key="3">
    <source>
        <dbReference type="EMBL" id="CAL4784023.1"/>
    </source>
</evidence>
<feature type="transmembrane region" description="Helical" evidence="1">
    <location>
        <begin position="147"/>
        <end position="169"/>
    </location>
</feature>
<gene>
    <name evidence="2" type="ORF">C1SCF055_LOCUS23160</name>
</gene>
<keyword evidence="4" id="KW-1185">Reference proteome</keyword>
<dbReference type="EMBL" id="CAMXCT010002231">
    <property type="protein sequence ID" value="CAI3996711.1"/>
    <property type="molecule type" value="Genomic_DNA"/>
</dbReference>
<name>A0A9P1G250_9DINO</name>
<dbReference type="EMBL" id="CAMXCT020002231">
    <property type="protein sequence ID" value="CAL1150086.1"/>
    <property type="molecule type" value="Genomic_DNA"/>
</dbReference>
<accession>A0A9P1G250</accession>
<sequence>MCPFHLALASEDVNGTRLRLVCIGTKGDWVFLRKEWQNPTESAAWRTSGDGGCPYKPGFAPLRHIPGCHEPKYILLDYCHVFHLGYGQDMAASSIILLSLLGHFGNERKLDNRLIAAYEKFDQWCRANHRTSAIDEFSKQSFGMGSLILMVFIYTYTVYNIYTYIYIYMPK</sequence>
<dbReference type="AlphaFoldDB" id="A0A9P1G250"/>
<comment type="caution">
    <text evidence="2">The sequence shown here is derived from an EMBL/GenBank/DDBJ whole genome shotgun (WGS) entry which is preliminary data.</text>
</comment>
<proteinExistence type="predicted"/>
<keyword evidence="1" id="KW-0812">Transmembrane</keyword>
<keyword evidence="1" id="KW-1133">Transmembrane helix</keyword>
<evidence type="ECO:0000313" key="4">
    <source>
        <dbReference type="Proteomes" id="UP001152797"/>
    </source>
</evidence>
<reference evidence="2" key="1">
    <citation type="submission" date="2022-10" db="EMBL/GenBank/DDBJ databases">
        <authorList>
            <person name="Chen Y."/>
            <person name="Dougan E. K."/>
            <person name="Chan C."/>
            <person name="Rhodes N."/>
            <person name="Thang M."/>
        </authorList>
    </citation>
    <scope>NUCLEOTIDE SEQUENCE</scope>
</reference>
<dbReference type="EMBL" id="CAMXCT030002231">
    <property type="protein sequence ID" value="CAL4784023.1"/>
    <property type="molecule type" value="Genomic_DNA"/>
</dbReference>
<organism evidence="2">
    <name type="scientific">Cladocopium goreaui</name>
    <dbReference type="NCBI Taxonomy" id="2562237"/>
    <lineage>
        <taxon>Eukaryota</taxon>
        <taxon>Sar</taxon>
        <taxon>Alveolata</taxon>
        <taxon>Dinophyceae</taxon>
        <taxon>Suessiales</taxon>
        <taxon>Symbiodiniaceae</taxon>
        <taxon>Cladocopium</taxon>
    </lineage>
</organism>
<keyword evidence="1" id="KW-0472">Membrane</keyword>
<reference evidence="3 4" key="2">
    <citation type="submission" date="2024-05" db="EMBL/GenBank/DDBJ databases">
        <authorList>
            <person name="Chen Y."/>
            <person name="Shah S."/>
            <person name="Dougan E. K."/>
            <person name="Thang M."/>
            <person name="Chan C."/>
        </authorList>
    </citation>
    <scope>NUCLEOTIDE SEQUENCE [LARGE SCALE GENOMIC DNA]</scope>
</reference>
<dbReference type="Proteomes" id="UP001152797">
    <property type="component" value="Unassembled WGS sequence"/>
</dbReference>
<evidence type="ECO:0000313" key="2">
    <source>
        <dbReference type="EMBL" id="CAI3996711.1"/>
    </source>
</evidence>